<dbReference type="InterPro" id="IPR019734">
    <property type="entry name" value="TPR_rpt"/>
</dbReference>
<feature type="repeat" description="TPR" evidence="4">
    <location>
        <begin position="36"/>
        <end position="69"/>
    </location>
</feature>
<dbReference type="InterPro" id="IPR002893">
    <property type="entry name" value="Znf_MYND"/>
</dbReference>
<dbReference type="OrthoDB" id="62495at2759"/>
<sequence>MKNDDYSDVVMAALHVLEESGCLPKIEKENKCEHRSDKYREEGNIAFKVGNLNRALEFYNRALMFAPKNSRAIKLAYSNRSAILFKLKQFRACLIDIETCYKLGCPTDIQSKLIKRKKEATKRSEMENMSANNLLTGFIKDCFKFDFKSNTPIPCASSDIEFIKGDAFKVVAAKDIKVGTPLVLEDSFVSYNSEENVPFSCHYCHKMSLNLIPCEGCCLVLFCSEECKEMCLKEYHNIECQIMDVIQSIAYLTKTKLMIKGTLKFVQMCGSWKKVISSSHCTGCDRIRISSEQEMYDVKNKFSVLNFKNNRLFVHGSMYSDSFVCAAVIYYLEKISCYLPRSFDERKLAKKALARIMMYFCLYAPLTSVNLHVTDIINKKTFFNPISNYGWYPLIGKLKDSCSPNVLVINLNKKMLLIALKPIKKGSELTVSYMGHYLVYSDEPFARNCLSFKLFENVCNCIICTGEWKSQRKQFASTVKQLDLHKEIFLYENIGNFNMGIPNLFQKICSALARLSGVLFSEEYVQVFKNFFEFISVYQEMVCSNVSLLKLRP</sequence>
<accession>A0A8S3W623</accession>
<dbReference type="Proteomes" id="UP000691718">
    <property type="component" value="Unassembled WGS sequence"/>
</dbReference>
<dbReference type="PROSITE" id="PS50280">
    <property type="entry name" value="SET"/>
    <property type="match status" value="1"/>
</dbReference>
<protein>
    <submittedName>
        <fullName evidence="6">(apollo) hypothetical protein</fullName>
    </submittedName>
</protein>
<proteinExistence type="predicted"/>
<name>A0A8S3W623_PARAO</name>
<evidence type="ECO:0000259" key="5">
    <source>
        <dbReference type="PROSITE" id="PS50280"/>
    </source>
</evidence>
<keyword evidence="3" id="KW-0862">Zinc</keyword>
<evidence type="ECO:0000256" key="1">
    <source>
        <dbReference type="ARBA" id="ARBA00022723"/>
    </source>
</evidence>
<reference evidence="6" key="1">
    <citation type="submission" date="2021-04" db="EMBL/GenBank/DDBJ databases">
        <authorList>
            <person name="Tunstrom K."/>
        </authorList>
    </citation>
    <scope>NUCLEOTIDE SEQUENCE</scope>
</reference>
<evidence type="ECO:0000313" key="7">
    <source>
        <dbReference type="Proteomes" id="UP000691718"/>
    </source>
</evidence>
<dbReference type="EMBL" id="CAJQZP010000171">
    <property type="protein sequence ID" value="CAG4942592.1"/>
    <property type="molecule type" value="Genomic_DNA"/>
</dbReference>
<evidence type="ECO:0000256" key="3">
    <source>
        <dbReference type="ARBA" id="ARBA00022833"/>
    </source>
</evidence>
<dbReference type="PROSITE" id="PS50005">
    <property type="entry name" value="TPR"/>
    <property type="match status" value="1"/>
</dbReference>
<keyword evidence="4" id="KW-0802">TPR repeat</keyword>
<comment type="caution">
    <text evidence="6">The sequence shown here is derived from an EMBL/GenBank/DDBJ whole genome shotgun (WGS) entry which is preliminary data.</text>
</comment>
<keyword evidence="7" id="KW-1185">Reference proteome</keyword>
<feature type="domain" description="SET" evidence="5">
    <location>
        <begin position="151"/>
        <end position="434"/>
    </location>
</feature>
<dbReference type="AlphaFoldDB" id="A0A8S3W623"/>
<dbReference type="InterPro" id="IPR001214">
    <property type="entry name" value="SET_dom"/>
</dbReference>
<dbReference type="Pfam" id="PF00856">
    <property type="entry name" value="SET"/>
    <property type="match status" value="1"/>
</dbReference>
<organism evidence="6 7">
    <name type="scientific">Parnassius apollo</name>
    <name type="common">Apollo butterfly</name>
    <name type="synonym">Papilio apollo</name>
    <dbReference type="NCBI Taxonomy" id="110799"/>
    <lineage>
        <taxon>Eukaryota</taxon>
        <taxon>Metazoa</taxon>
        <taxon>Ecdysozoa</taxon>
        <taxon>Arthropoda</taxon>
        <taxon>Hexapoda</taxon>
        <taxon>Insecta</taxon>
        <taxon>Pterygota</taxon>
        <taxon>Neoptera</taxon>
        <taxon>Endopterygota</taxon>
        <taxon>Lepidoptera</taxon>
        <taxon>Glossata</taxon>
        <taxon>Ditrysia</taxon>
        <taxon>Papilionoidea</taxon>
        <taxon>Papilionidae</taxon>
        <taxon>Parnassiinae</taxon>
        <taxon>Parnassini</taxon>
        <taxon>Parnassius</taxon>
        <taxon>Parnassius</taxon>
    </lineage>
</organism>
<evidence type="ECO:0000256" key="2">
    <source>
        <dbReference type="ARBA" id="ARBA00022771"/>
    </source>
</evidence>
<dbReference type="PANTHER" id="PTHR47111">
    <property type="entry name" value="BCDNA.LD29892"/>
    <property type="match status" value="1"/>
</dbReference>
<keyword evidence="1" id="KW-0479">Metal-binding</keyword>
<dbReference type="PROSITE" id="PS01360">
    <property type="entry name" value="ZF_MYND_1"/>
    <property type="match status" value="1"/>
</dbReference>
<evidence type="ECO:0000256" key="4">
    <source>
        <dbReference type="PROSITE-ProRule" id="PRU00339"/>
    </source>
</evidence>
<dbReference type="GO" id="GO:0008270">
    <property type="term" value="F:zinc ion binding"/>
    <property type="evidence" value="ECO:0007669"/>
    <property type="project" value="UniProtKB-KW"/>
</dbReference>
<evidence type="ECO:0000313" key="6">
    <source>
        <dbReference type="EMBL" id="CAG4942592.1"/>
    </source>
</evidence>
<dbReference type="PANTHER" id="PTHR47111:SF1">
    <property type="entry name" value="SET AND MYND DOMAIN-CONTAINING PROTEIN 4"/>
    <property type="match status" value="1"/>
</dbReference>
<keyword evidence="2" id="KW-0863">Zinc-finger</keyword>
<gene>
    <name evidence="6" type="ORF">PAPOLLO_LOCUS2472</name>
</gene>